<dbReference type="EMBL" id="MLAA01000035">
    <property type="protein sequence ID" value="OOF68273.1"/>
    <property type="molecule type" value="Genomic_DNA"/>
</dbReference>
<feature type="chain" id="PRO_5047230262" evidence="10">
    <location>
        <begin position="19"/>
        <end position="180"/>
    </location>
</feature>
<dbReference type="InterPro" id="IPR003558">
    <property type="entry name" value="CDtoxinA/C"/>
</dbReference>
<evidence type="ECO:0000256" key="2">
    <source>
        <dbReference type="ARBA" id="ARBA00022656"/>
    </source>
</evidence>
<evidence type="ECO:0000256" key="10">
    <source>
        <dbReference type="SAM" id="SignalP"/>
    </source>
</evidence>
<keyword evidence="9" id="KW-0449">Lipoprotein</keyword>
<dbReference type="CDD" id="cd23387">
    <property type="entry name" value="beta-trefoil_Ricin_CdtAC"/>
    <property type="match status" value="1"/>
</dbReference>
<keyword evidence="12" id="KW-1185">Reference proteome</keyword>
<sequence>MKKYLLGFLLSMMLVNHAKSNPDPTTYPDVELSPPPRITLRSLFTGEPVKNDHYDSHNYLSTHWELIDYPGKEYEKMRDGGSLVQFKVVGATKCFAFLGQGTTECRSTDHTVFSLIPTNTGAFLIKDVVVGFCVTSHNFGDLKLEPCGASVSGQTFSLPYQWGLLPPFGPSKILVPQVKK</sequence>
<reference evidence="11 12" key="1">
    <citation type="submission" date="2016-10" db="EMBL/GenBank/DDBJ databases">
        <title>Rodentibacter gen. nov. and new species.</title>
        <authorList>
            <person name="Christensen H."/>
        </authorList>
    </citation>
    <scope>NUCLEOTIDE SEQUENCE [LARGE SCALE GENOMIC DNA]</scope>
    <source>
        <strain evidence="11 12">1998236014</strain>
    </source>
</reference>
<evidence type="ECO:0000256" key="9">
    <source>
        <dbReference type="ARBA" id="ARBA00023288"/>
    </source>
</evidence>
<keyword evidence="3 10" id="KW-0732">Signal</keyword>
<feature type="signal peptide" evidence="10">
    <location>
        <begin position="1"/>
        <end position="18"/>
    </location>
</feature>
<proteinExistence type="predicted"/>
<evidence type="ECO:0000256" key="1">
    <source>
        <dbReference type="ARBA" id="ARBA00004459"/>
    </source>
</evidence>
<organism evidence="11 12">
    <name type="scientific">Rodentibacter caecimuris</name>
    <dbReference type="NCBI Taxonomy" id="1796644"/>
    <lineage>
        <taxon>Bacteria</taxon>
        <taxon>Pseudomonadati</taxon>
        <taxon>Pseudomonadota</taxon>
        <taxon>Gammaproteobacteria</taxon>
        <taxon>Pasteurellales</taxon>
        <taxon>Pasteurellaceae</taxon>
        <taxon>Rodentibacter</taxon>
    </lineage>
</organism>
<evidence type="ECO:0000256" key="8">
    <source>
        <dbReference type="ARBA" id="ARBA00023237"/>
    </source>
</evidence>
<evidence type="ECO:0000313" key="12">
    <source>
        <dbReference type="Proteomes" id="UP000188820"/>
    </source>
</evidence>
<keyword evidence="5" id="KW-0843">Virulence</keyword>
<evidence type="ECO:0000313" key="11">
    <source>
        <dbReference type="EMBL" id="OOF68273.1"/>
    </source>
</evidence>
<evidence type="ECO:0000256" key="6">
    <source>
        <dbReference type="ARBA" id="ARBA00023136"/>
    </source>
</evidence>
<accession>A0ABX3KVT2</accession>
<dbReference type="Pfam" id="PF03498">
    <property type="entry name" value="CDtoxinA"/>
    <property type="match status" value="1"/>
</dbReference>
<gene>
    <name evidence="11" type="ORF">BKG89_07920</name>
</gene>
<keyword evidence="6" id="KW-0472">Membrane</keyword>
<protein>
    <submittedName>
        <fullName evidence="11">Cytolethal distending toxin subunit A</fullName>
    </submittedName>
</protein>
<evidence type="ECO:0000256" key="7">
    <source>
        <dbReference type="ARBA" id="ARBA00023139"/>
    </source>
</evidence>
<dbReference type="SUPFAM" id="SSF50370">
    <property type="entry name" value="Ricin B-like lectins"/>
    <property type="match status" value="1"/>
</dbReference>
<dbReference type="InterPro" id="IPR035992">
    <property type="entry name" value="Ricin_B-like_lectins"/>
</dbReference>
<name>A0ABX3KVT2_9PAST</name>
<keyword evidence="7" id="KW-0564">Palmitate</keyword>
<evidence type="ECO:0000256" key="4">
    <source>
        <dbReference type="ARBA" id="ARBA00022734"/>
    </source>
</evidence>
<evidence type="ECO:0000256" key="5">
    <source>
        <dbReference type="ARBA" id="ARBA00023026"/>
    </source>
</evidence>
<comment type="subcellular location">
    <subcellularLocation>
        <location evidence="1">Cell outer membrane</location>
        <topology evidence="1">Lipid-anchor</topology>
    </subcellularLocation>
</comment>
<dbReference type="Proteomes" id="UP000188820">
    <property type="component" value="Unassembled WGS sequence"/>
</dbReference>
<dbReference type="Gene3D" id="2.80.10.50">
    <property type="match status" value="1"/>
</dbReference>
<dbReference type="RefSeq" id="WP_077463829.1">
    <property type="nucleotide sequence ID" value="NZ_MLAA01000035.1"/>
</dbReference>
<keyword evidence="4" id="KW-0430">Lectin</keyword>
<evidence type="ECO:0000256" key="3">
    <source>
        <dbReference type="ARBA" id="ARBA00022729"/>
    </source>
</evidence>
<keyword evidence="2" id="KW-0800">Toxin</keyword>
<comment type="caution">
    <text evidence="11">The sequence shown here is derived from an EMBL/GenBank/DDBJ whole genome shotgun (WGS) entry which is preliminary data.</text>
</comment>
<keyword evidence="8" id="KW-0998">Cell outer membrane</keyword>